<keyword evidence="4" id="KW-1185">Reference proteome</keyword>
<dbReference type="GO" id="GO:0005737">
    <property type="term" value="C:cytoplasm"/>
    <property type="evidence" value="ECO:0007669"/>
    <property type="project" value="TreeGrafter"/>
</dbReference>
<comment type="similarity">
    <text evidence="1">Belongs to the metallophosphoesterase superfamily. YfcE family.</text>
</comment>
<proteinExistence type="inferred from homology"/>
<gene>
    <name evidence="3" type="ORF">DUE52_31780</name>
</gene>
<accession>A0A368JH97</accession>
<dbReference type="AlphaFoldDB" id="A0A368JH97"/>
<dbReference type="PANTHER" id="PTHR42850">
    <property type="entry name" value="METALLOPHOSPHOESTERASE"/>
    <property type="match status" value="1"/>
</dbReference>
<dbReference type="Pfam" id="PF12850">
    <property type="entry name" value="Metallophos_2"/>
    <property type="match status" value="1"/>
</dbReference>
<dbReference type="Gene3D" id="3.60.21.10">
    <property type="match status" value="1"/>
</dbReference>
<evidence type="ECO:0000313" key="4">
    <source>
        <dbReference type="Proteomes" id="UP000253383"/>
    </source>
</evidence>
<organism evidence="3 4">
    <name type="scientific">Larkinella punicea</name>
    <dbReference type="NCBI Taxonomy" id="2315727"/>
    <lineage>
        <taxon>Bacteria</taxon>
        <taxon>Pseudomonadati</taxon>
        <taxon>Bacteroidota</taxon>
        <taxon>Cytophagia</taxon>
        <taxon>Cytophagales</taxon>
        <taxon>Spirosomataceae</taxon>
        <taxon>Larkinella</taxon>
    </lineage>
</organism>
<dbReference type="InterPro" id="IPR029052">
    <property type="entry name" value="Metallo-depent_PP-like"/>
</dbReference>
<dbReference type="OrthoDB" id="9813918at2"/>
<evidence type="ECO:0000256" key="1">
    <source>
        <dbReference type="ARBA" id="ARBA00008950"/>
    </source>
</evidence>
<dbReference type="InterPro" id="IPR050126">
    <property type="entry name" value="Ap4A_hydrolase"/>
</dbReference>
<dbReference type="PANTHER" id="PTHR42850:SF2">
    <property type="entry name" value="BLL5683 PROTEIN"/>
    <property type="match status" value="1"/>
</dbReference>
<comment type="caution">
    <text evidence="3">The sequence shown here is derived from an EMBL/GenBank/DDBJ whole genome shotgun (WGS) entry which is preliminary data.</text>
</comment>
<dbReference type="EMBL" id="QOWE01000046">
    <property type="protein sequence ID" value="RCR65471.1"/>
    <property type="molecule type" value="Genomic_DNA"/>
</dbReference>
<protein>
    <submittedName>
        <fullName evidence="3">Metallophosphoesterase</fullName>
    </submittedName>
</protein>
<dbReference type="PIRSF" id="PIRSF000883">
    <property type="entry name" value="Pesterase_MJ0912"/>
    <property type="match status" value="1"/>
</dbReference>
<name>A0A368JH97_9BACT</name>
<dbReference type="RefSeq" id="WP_114410175.1">
    <property type="nucleotide sequence ID" value="NZ_QOWE01000046.1"/>
</dbReference>
<reference evidence="3 4" key="1">
    <citation type="submission" date="2018-07" db="EMBL/GenBank/DDBJ databases">
        <title>Genome analysis of Larkinella rosea.</title>
        <authorList>
            <person name="Zhou Z."/>
            <person name="Wang G."/>
        </authorList>
    </citation>
    <scope>NUCLEOTIDE SEQUENCE [LARGE SCALE GENOMIC DNA]</scope>
    <source>
        <strain evidence="4">zzj9</strain>
    </source>
</reference>
<dbReference type="SUPFAM" id="SSF56300">
    <property type="entry name" value="Metallo-dependent phosphatases"/>
    <property type="match status" value="1"/>
</dbReference>
<feature type="domain" description="Calcineurin-like phosphoesterase" evidence="2">
    <location>
        <begin position="1"/>
        <end position="222"/>
    </location>
</feature>
<sequence>MKIALFSDIHANLPALEAVLADIDRQKPDAVYCQGDLVGYNIWPNEVIAEIRRRNIPTIAGNYDYGIGRSSDDCGCAYKTDDEKANGKVSIAYTNKTVGDDERAYLRTLPTHIRVEFELGNNPEQLWQQQTPVSLLLVHGSPRRVNEYLFEDRGDRSLARVLEGAHADIMCFGHTHKPYYKVVNALGEGETPYYRHAINIGSVGKPKDGDPRAGYVLLTIDETARPGSADGVHVEFVRVPYDVERAALAVEQSELPDVYAQALRLAK</sequence>
<dbReference type="InterPro" id="IPR024654">
    <property type="entry name" value="Calcineurin-like_PHP_lpxH"/>
</dbReference>
<dbReference type="InterPro" id="IPR011152">
    <property type="entry name" value="Pesterase_MJ0912"/>
</dbReference>
<dbReference type="CDD" id="cd00838">
    <property type="entry name" value="MPP_superfamily"/>
    <property type="match status" value="1"/>
</dbReference>
<dbReference type="GO" id="GO:0016791">
    <property type="term" value="F:phosphatase activity"/>
    <property type="evidence" value="ECO:0007669"/>
    <property type="project" value="TreeGrafter"/>
</dbReference>
<dbReference type="Proteomes" id="UP000253383">
    <property type="component" value="Unassembled WGS sequence"/>
</dbReference>
<evidence type="ECO:0000313" key="3">
    <source>
        <dbReference type="EMBL" id="RCR65471.1"/>
    </source>
</evidence>
<evidence type="ECO:0000259" key="2">
    <source>
        <dbReference type="Pfam" id="PF12850"/>
    </source>
</evidence>